<keyword evidence="3" id="KW-1185">Reference proteome</keyword>
<sequence length="133" mass="15461">MRSFTACVLILFCLISLQAIGQVDYNNNATEKIKRQPELEPEGTKKDRRLLSIYIKDTKNVLYGNPCMDKVSERFGYEYVVMPKNASKYHSSFQSVMHNFYVKSVLFFRNPLWKIISTKKAKECRQKTGDYAG</sequence>
<dbReference type="RefSeq" id="WP_085518331.1">
    <property type="nucleotide sequence ID" value="NZ_FXAW01000007.1"/>
</dbReference>
<reference evidence="3" key="1">
    <citation type="submission" date="2017-04" db="EMBL/GenBank/DDBJ databases">
        <authorList>
            <person name="Varghese N."/>
            <person name="Submissions S."/>
        </authorList>
    </citation>
    <scope>NUCLEOTIDE SEQUENCE [LARGE SCALE GENOMIC DNA]</scope>
    <source>
        <strain evidence="3">DSM 4125</strain>
    </source>
</reference>
<keyword evidence="1" id="KW-0732">Signal</keyword>
<protein>
    <submittedName>
        <fullName evidence="2">Uncharacterized protein</fullName>
    </submittedName>
</protein>
<dbReference type="Proteomes" id="UP000193804">
    <property type="component" value="Unassembled WGS sequence"/>
</dbReference>
<proteinExistence type="predicted"/>
<dbReference type="STRING" id="1028.SAMN05661096_03194"/>
<evidence type="ECO:0000313" key="3">
    <source>
        <dbReference type="Proteomes" id="UP000193804"/>
    </source>
</evidence>
<organism evidence="2 3">
    <name type="scientific">Marivirga sericea</name>
    <dbReference type="NCBI Taxonomy" id="1028"/>
    <lineage>
        <taxon>Bacteria</taxon>
        <taxon>Pseudomonadati</taxon>
        <taxon>Bacteroidota</taxon>
        <taxon>Cytophagia</taxon>
        <taxon>Cytophagales</taxon>
        <taxon>Marivirgaceae</taxon>
        <taxon>Marivirga</taxon>
    </lineage>
</organism>
<feature type="signal peptide" evidence="1">
    <location>
        <begin position="1"/>
        <end position="21"/>
    </location>
</feature>
<name>A0A1X7KYA5_9BACT</name>
<dbReference type="OrthoDB" id="981365at2"/>
<dbReference type="AlphaFoldDB" id="A0A1X7KYA5"/>
<feature type="chain" id="PRO_5013253871" evidence="1">
    <location>
        <begin position="22"/>
        <end position="133"/>
    </location>
</feature>
<evidence type="ECO:0000313" key="2">
    <source>
        <dbReference type="EMBL" id="SMG45879.1"/>
    </source>
</evidence>
<dbReference type="EMBL" id="FXAW01000007">
    <property type="protein sequence ID" value="SMG45879.1"/>
    <property type="molecule type" value="Genomic_DNA"/>
</dbReference>
<gene>
    <name evidence="2" type="ORF">SAMN05661096_03194</name>
</gene>
<accession>A0A1X7KYA5</accession>
<evidence type="ECO:0000256" key="1">
    <source>
        <dbReference type="SAM" id="SignalP"/>
    </source>
</evidence>